<dbReference type="SUPFAM" id="SSF50249">
    <property type="entry name" value="Nucleic acid-binding proteins"/>
    <property type="match status" value="1"/>
</dbReference>
<protein>
    <recommendedName>
        <fullName evidence="11">Lysine--tRNA ligase</fullName>
        <ecNumber evidence="11">6.1.1.6</ecNumber>
    </recommendedName>
    <alternativeName>
        <fullName evidence="11">Lysyl-tRNA synthetase</fullName>
        <shortName evidence="11">LysRS</shortName>
    </alternativeName>
</protein>
<keyword evidence="3 11" id="KW-0963">Cytoplasm</keyword>
<keyword evidence="5 11" id="KW-0479">Metal-binding</keyword>
<keyword evidence="6 11" id="KW-0547">Nucleotide-binding</keyword>
<dbReference type="PANTHER" id="PTHR42918:SF15">
    <property type="entry name" value="LYSINE--TRNA LIGASE, CHLOROPLASTIC_MITOCHONDRIAL"/>
    <property type="match status" value="1"/>
</dbReference>
<comment type="subcellular location">
    <subcellularLocation>
        <location evidence="1 11">Cytoplasm</location>
    </subcellularLocation>
</comment>
<dbReference type="CDD" id="cd04322">
    <property type="entry name" value="LysRS_N"/>
    <property type="match status" value="1"/>
</dbReference>
<evidence type="ECO:0000256" key="4">
    <source>
        <dbReference type="ARBA" id="ARBA00022598"/>
    </source>
</evidence>
<evidence type="ECO:0000259" key="13">
    <source>
        <dbReference type="PROSITE" id="PS50862"/>
    </source>
</evidence>
<dbReference type="PANTHER" id="PTHR42918">
    <property type="entry name" value="LYSYL-TRNA SYNTHETASE"/>
    <property type="match status" value="1"/>
</dbReference>
<dbReference type="GO" id="GO:0016874">
    <property type="term" value="F:ligase activity"/>
    <property type="evidence" value="ECO:0007669"/>
    <property type="project" value="UniProtKB-KW"/>
</dbReference>
<dbReference type="InterPro" id="IPR006195">
    <property type="entry name" value="aa-tRNA-synth_II"/>
</dbReference>
<name>A0ABP9UBX3_9BACT</name>
<sequence>MERKFTDQELVRRQHLQELQQDGRNPYETEIVERTCTLNEFVKEYEGFEKESLHNRDEFRTYTLAGRVMITRQTFGVLKDFSGTCQFYVSKKEVPESVFKKFKEIDLGDIVKVIGKPMKTMTGEVTLYVLDIDIVSKALKVLPEKYHGLVDEEARARNRYVDLIVNDDSMNTFVNRSIIVKSIRNYMDGNGFFEVETPVLNPTLGGAAARPFITHHNALDREYYLRIATELPLKKCIVGGFEKVYEIGRIFRNEGMDATHNPEFTSMEAYVAYTGMEGMMDLTEGVIKNAAKAMNKSVCQYRGFEIDISKPFKRVHMVDLINEYTGVNFYNVKSDEEAVAIAKEHNIELEKHQMKYGHVINAFFETYCEEKLIEPTFVFGHPIEISPLAKKDYSDQRFTKRFELFIGQKEFANAFAELNDPIDQYERFEAQLKEKELGNDEANDMDMDFVNALEYGLPPTGGMGIGIDRLVMLLTEKDTIRDVLLFPHMKDK</sequence>
<dbReference type="HAMAP" id="MF_00252">
    <property type="entry name" value="Lys_tRNA_synth_class2"/>
    <property type="match status" value="1"/>
</dbReference>
<dbReference type="InterPro" id="IPR045864">
    <property type="entry name" value="aa-tRNA-synth_II/BPL/LPL"/>
</dbReference>
<comment type="cofactor">
    <cofactor evidence="11 12">
        <name>Mg(2+)</name>
        <dbReference type="ChEBI" id="CHEBI:18420"/>
    </cofactor>
    <text evidence="11 12">Binds 3 Mg(2+) ions per subunit.</text>
</comment>
<keyword evidence="11 12" id="KW-0460">Magnesium</keyword>
<feature type="domain" description="Aminoacyl-transfer RNA synthetases class-II family profile" evidence="13">
    <location>
        <begin position="176"/>
        <end position="487"/>
    </location>
</feature>
<keyword evidence="9 11" id="KW-0030">Aminoacyl-tRNA synthetase</keyword>
<evidence type="ECO:0000256" key="3">
    <source>
        <dbReference type="ARBA" id="ARBA00022490"/>
    </source>
</evidence>
<comment type="catalytic activity">
    <reaction evidence="10 11 12">
        <text>tRNA(Lys) + L-lysine + ATP = L-lysyl-tRNA(Lys) + AMP + diphosphate</text>
        <dbReference type="Rhea" id="RHEA:20792"/>
        <dbReference type="Rhea" id="RHEA-COMP:9696"/>
        <dbReference type="Rhea" id="RHEA-COMP:9697"/>
        <dbReference type="ChEBI" id="CHEBI:30616"/>
        <dbReference type="ChEBI" id="CHEBI:32551"/>
        <dbReference type="ChEBI" id="CHEBI:33019"/>
        <dbReference type="ChEBI" id="CHEBI:78442"/>
        <dbReference type="ChEBI" id="CHEBI:78529"/>
        <dbReference type="ChEBI" id="CHEBI:456215"/>
        <dbReference type="EC" id="6.1.1.6"/>
    </reaction>
</comment>
<dbReference type="InterPro" id="IPR012340">
    <property type="entry name" value="NA-bd_OB-fold"/>
</dbReference>
<evidence type="ECO:0000313" key="15">
    <source>
        <dbReference type="Proteomes" id="UP001449582"/>
    </source>
</evidence>
<dbReference type="EMBL" id="BAABQM010000007">
    <property type="protein sequence ID" value="GAA5414969.1"/>
    <property type="molecule type" value="Genomic_DNA"/>
</dbReference>
<dbReference type="InterPro" id="IPR044136">
    <property type="entry name" value="Lys-tRNA-ligase_II_N"/>
</dbReference>
<evidence type="ECO:0000256" key="5">
    <source>
        <dbReference type="ARBA" id="ARBA00022723"/>
    </source>
</evidence>
<dbReference type="Pfam" id="PF00152">
    <property type="entry name" value="tRNA-synt_2"/>
    <property type="match status" value="1"/>
</dbReference>
<dbReference type="NCBIfam" id="NF001756">
    <property type="entry name" value="PRK00484.1"/>
    <property type="match status" value="1"/>
</dbReference>
<evidence type="ECO:0000256" key="9">
    <source>
        <dbReference type="ARBA" id="ARBA00023146"/>
    </source>
</evidence>
<dbReference type="EC" id="6.1.1.6" evidence="11"/>
<dbReference type="Gene3D" id="2.40.50.140">
    <property type="entry name" value="Nucleic acid-binding proteins"/>
    <property type="match status" value="1"/>
</dbReference>
<evidence type="ECO:0000256" key="7">
    <source>
        <dbReference type="ARBA" id="ARBA00022840"/>
    </source>
</evidence>
<dbReference type="SUPFAM" id="SSF55681">
    <property type="entry name" value="Class II aaRS and biotin synthetases"/>
    <property type="match status" value="1"/>
</dbReference>
<dbReference type="Pfam" id="PF01336">
    <property type="entry name" value="tRNA_anti-codon"/>
    <property type="match status" value="1"/>
</dbReference>
<keyword evidence="4 11" id="KW-0436">Ligase</keyword>
<reference evidence="14" key="1">
    <citation type="submission" date="2024-02" db="EMBL/GenBank/DDBJ databases">
        <title>Draft genome sequence of new strains in genus Ureaplasma.</title>
        <authorList>
            <person name="Nakajima Y."/>
            <person name="Segawa T."/>
        </authorList>
    </citation>
    <scope>NUCLEOTIDE SEQUENCE [LARGE SCALE GENOMIC DNA]</scope>
    <source>
        <strain evidence="14">OM1</strain>
    </source>
</reference>
<dbReference type="PROSITE" id="PS50862">
    <property type="entry name" value="AA_TRNA_LIGASE_II"/>
    <property type="match status" value="1"/>
</dbReference>
<feature type="binding site" evidence="11">
    <location>
        <position position="410"/>
    </location>
    <ligand>
        <name>Mg(2+)</name>
        <dbReference type="ChEBI" id="CHEBI:18420"/>
        <label>1</label>
    </ligand>
</feature>
<keyword evidence="8 11" id="KW-0648">Protein biosynthesis</keyword>
<evidence type="ECO:0000313" key="14">
    <source>
        <dbReference type="EMBL" id="GAA5414969.1"/>
    </source>
</evidence>
<dbReference type="InterPro" id="IPR002313">
    <property type="entry name" value="Lys-tRNA-ligase_II"/>
</dbReference>
<gene>
    <name evidence="11 14" type="primary">lysS</name>
    <name evidence="14" type="ORF">UREOM_6800</name>
</gene>
<keyword evidence="7 11" id="KW-0067">ATP-binding</keyword>
<evidence type="ECO:0000256" key="10">
    <source>
        <dbReference type="ARBA" id="ARBA00048573"/>
    </source>
</evidence>
<evidence type="ECO:0000256" key="12">
    <source>
        <dbReference type="RuleBase" id="RU000336"/>
    </source>
</evidence>
<dbReference type="Gene3D" id="3.30.930.10">
    <property type="entry name" value="Bira Bifunctional Protein, Domain 2"/>
    <property type="match status" value="1"/>
</dbReference>
<dbReference type="InterPro" id="IPR004365">
    <property type="entry name" value="NA-bd_OB_tRNA"/>
</dbReference>
<accession>A0ABP9UBX3</accession>
<dbReference type="Proteomes" id="UP001449582">
    <property type="component" value="Unassembled WGS sequence"/>
</dbReference>
<evidence type="ECO:0000256" key="2">
    <source>
        <dbReference type="ARBA" id="ARBA00011738"/>
    </source>
</evidence>
<feature type="binding site" evidence="11">
    <location>
        <position position="403"/>
    </location>
    <ligand>
        <name>Mg(2+)</name>
        <dbReference type="ChEBI" id="CHEBI:18420"/>
        <label>1</label>
    </ligand>
</feature>
<evidence type="ECO:0000256" key="1">
    <source>
        <dbReference type="ARBA" id="ARBA00004496"/>
    </source>
</evidence>
<comment type="similarity">
    <text evidence="11">Belongs to the class-II aminoacyl-tRNA synthetase family.</text>
</comment>
<keyword evidence="15" id="KW-1185">Reference proteome</keyword>
<evidence type="ECO:0000256" key="8">
    <source>
        <dbReference type="ARBA" id="ARBA00022917"/>
    </source>
</evidence>
<feature type="binding site" evidence="11">
    <location>
        <position position="410"/>
    </location>
    <ligand>
        <name>Mg(2+)</name>
        <dbReference type="ChEBI" id="CHEBI:18420"/>
        <label>2</label>
    </ligand>
</feature>
<evidence type="ECO:0000256" key="6">
    <source>
        <dbReference type="ARBA" id="ARBA00022741"/>
    </source>
</evidence>
<proteinExistence type="inferred from homology"/>
<dbReference type="PRINTS" id="PR00982">
    <property type="entry name" value="TRNASYNTHLYS"/>
</dbReference>
<dbReference type="RefSeq" id="WP_353290128.1">
    <property type="nucleotide sequence ID" value="NZ_BAABQM010000007.1"/>
</dbReference>
<comment type="caution">
    <text evidence="14">The sequence shown here is derived from an EMBL/GenBank/DDBJ whole genome shotgun (WGS) entry which is preliminary data.</text>
</comment>
<organism evidence="14 15">
    <name type="scientific">Ureaplasma ceti</name>
    <dbReference type="NCBI Taxonomy" id="3119530"/>
    <lineage>
        <taxon>Bacteria</taxon>
        <taxon>Bacillati</taxon>
        <taxon>Mycoplasmatota</taxon>
        <taxon>Mycoplasmoidales</taxon>
        <taxon>Mycoplasmoidaceae</taxon>
        <taxon>Ureaplasma</taxon>
    </lineage>
</organism>
<dbReference type="InterPro" id="IPR018149">
    <property type="entry name" value="Lys-tRNA-synth_II_C"/>
</dbReference>
<evidence type="ECO:0000256" key="11">
    <source>
        <dbReference type="HAMAP-Rule" id="MF_00252"/>
    </source>
</evidence>
<dbReference type="NCBIfam" id="TIGR00499">
    <property type="entry name" value="lysS_bact"/>
    <property type="match status" value="1"/>
</dbReference>
<comment type="subunit">
    <text evidence="2 11">Homodimer.</text>
</comment>
<dbReference type="InterPro" id="IPR004364">
    <property type="entry name" value="Aa-tRNA-synt_II"/>
</dbReference>
<dbReference type="CDD" id="cd00775">
    <property type="entry name" value="LysRS_core"/>
    <property type="match status" value="1"/>
</dbReference>